<dbReference type="Proteomes" id="UP001281614">
    <property type="component" value="Unassembled WGS sequence"/>
</dbReference>
<keyword evidence="1" id="KW-1133">Transmembrane helix</keyword>
<feature type="transmembrane region" description="Helical" evidence="1">
    <location>
        <begin position="30"/>
        <end position="53"/>
    </location>
</feature>
<gene>
    <name evidence="2" type="ORF">CKAH01_18831</name>
</gene>
<evidence type="ECO:0000256" key="1">
    <source>
        <dbReference type="SAM" id="Phobius"/>
    </source>
</evidence>
<proteinExistence type="predicted"/>
<comment type="caution">
    <text evidence="2">The sequence shown here is derived from an EMBL/GenBank/DDBJ whole genome shotgun (WGS) entry which is preliminary data.</text>
</comment>
<accession>A0AAD9Y751</accession>
<name>A0AAD9Y751_COLKA</name>
<keyword evidence="1" id="KW-0812">Transmembrane</keyword>
<evidence type="ECO:0000313" key="3">
    <source>
        <dbReference type="Proteomes" id="UP001281614"/>
    </source>
</evidence>
<reference evidence="2" key="1">
    <citation type="submission" date="2023-02" db="EMBL/GenBank/DDBJ databases">
        <title>Colletotrichum kahawae CIFC_Que2 genome sequencing and assembly.</title>
        <authorList>
            <person name="Baroncelli R."/>
        </authorList>
    </citation>
    <scope>NUCLEOTIDE SEQUENCE</scope>
    <source>
        <strain evidence="2">CIFC_Que2</strain>
    </source>
</reference>
<dbReference type="AlphaFoldDB" id="A0AAD9Y751"/>
<protein>
    <submittedName>
        <fullName evidence="2">Uncharacterized protein</fullName>
    </submittedName>
</protein>
<keyword evidence="3" id="KW-1185">Reference proteome</keyword>
<evidence type="ECO:0000313" key="2">
    <source>
        <dbReference type="EMBL" id="KAK2737672.1"/>
    </source>
</evidence>
<organism evidence="2 3">
    <name type="scientific">Colletotrichum kahawae</name>
    <name type="common">Coffee berry disease fungus</name>
    <dbReference type="NCBI Taxonomy" id="34407"/>
    <lineage>
        <taxon>Eukaryota</taxon>
        <taxon>Fungi</taxon>
        <taxon>Dikarya</taxon>
        <taxon>Ascomycota</taxon>
        <taxon>Pezizomycotina</taxon>
        <taxon>Sordariomycetes</taxon>
        <taxon>Hypocreomycetidae</taxon>
        <taxon>Glomerellales</taxon>
        <taxon>Glomerellaceae</taxon>
        <taxon>Colletotrichum</taxon>
        <taxon>Colletotrichum gloeosporioides species complex</taxon>
    </lineage>
</organism>
<dbReference type="EMBL" id="VYYT01000397">
    <property type="protein sequence ID" value="KAK2737672.1"/>
    <property type="molecule type" value="Genomic_DNA"/>
</dbReference>
<feature type="transmembrane region" description="Helical" evidence="1">
    <location>
        <begin position="73"/>
        <end position="94"/>
    </location>
</feature>
<keyword evidence="1" id="KW-0472">Membrane</keyword>
<sequence>MPPIISSRMIIGPVGTPNFNLKTEEGRKEAIITACILGYAMIGVLSLVCVNNFRLAEAPNWYKATERRTRDKVLLGFWYFGAIFLWPLVLPPWLEEPPIRYRFEG</sequence>